<dbReference type="GO" id="GO:0004430">
    <property type="term" value="F:1-phosphatidylinositol 4-kinase activity"/>
    <property type="evidence" value="ECO:0007669"/>
    <property type="project" value="TreeGrafter"/>
</dbReference>
<dbReference type="PANTHER" id="PTHR10048">
    <property type="entry name" value="PHOSPHATIDYLINOSITOL KINASE"/>
    <property type="match status" value="1"/>
</dbReference>
<dbReference type="GO" id="GO:0005737">
    <property type="term" value="C:cytoplasm"/>
    <property type="evidence" value="ECO:0007669"/>
    <property type="project" value="TreeGrafter"/>
</dbReference>
<dbReference type="GO" id="GO:0048015">
    <property type="term" value="P:phosphatidylinositol-mediated signaling"/>
    <property type="evidence" value="ECO:0007669"/>
    <property type="project" value="TreeGrafter"/>
</dbReference>
<dbReference type="AlphaFoldDB" id="A0A6B2LLQ2"/>
<evidence type="ECO:0000256" key="1">
    <source>
        <dbReference type="ARBA" id="ARBA00022679"/>
    </source>
</evidence>
<dbReference type="GO" id="GO:0016020">
    <property type="term" value="C:membrane"/>
    <property type="evidence" value="ECO:0007669"/>
    <property type="project" value="TreeGrafter"/>
</dbReference>
<keyword evidence="2" id="KW-0418">Kinase</keyword>
<dbReference type="PROSITE" id="PS50290">
    <property type="entry name" value="PI3_4_KINASE_3"/>
    <property type="match status" value="1"/>
</dbReference>
<evidence type="ECO:0000256" key="2">
    <source>
        <dbReference type="ARBA" id="ARBA00022777"/>
    </source>
</evidence>
<sequence length="159" mass="18403">MVCYFLQIKDRHNGNILIDRDGHIIHIDYGFMLSSSPGNLQFEKAPFKLPLEFIDVMTGRDSIPFNYFKSLISWGFSAIRKNYQKIRCLIELMINAGGGKMACFQSTGEVVLNNLHERFAFHIPEQKIEEYTNSLVTLSAGNWRTEMYDNFQYFSNGIL</sequence>
<evidence type="ECO:0000313" key="4">
    <source>
        <dbReference type="EMBL" id="NDV37993.1"/>
    </source>
</evidence>
<dbReference type="InterPro" id="IPR000403">
    <property type="entry name" value="PI3/4_kinase_cat_dom"/>
</dbReference>
<protein>
    <recommendedName>
        <fullName evidence="3">PI3K/PI4K catalytic domain-containing protein</fullName>
    </recommendedName>
</protein>
<dbReference type="Pfam" id="PF00454">
    <property type="entry name" value="PI3_PI4_kinase"/>
    <property type="match status" value="1"/>
</dbReference>
<dbReference type="InterPro" id="IPR036940">
    <property type="entry name" value="PI3/4_kinase_cat_sf"/>
</dbReference>
<evidence type="ECO:0000259" key="3">
    <source>
        <dbReference type="PROSITE" id="PS50290"/>
    </source>
</evidence>
<accession>A0A6B2LLQ2</accession>
<dbReference type="SMART" id="SM00146">
    <property type="entry name" value="PI3Kc"/>
    <property type="match status" value="1"/>
</dbReference>
<dbReference type="PANTHER" id="PTHR10048:SF22">
    <property type="entry name" value="PHOSPHATIDYLINOSITOL 4-KINASE BETA"/>
    <property type="match status" value="1"/>
</dbReference>
<feature type="domain" description="PI3K/PI4K catalytic" evidence="3">
    <location>
        <begin position="1"/>
        <end position="144"/>
    </location>
</feature>
<dbReference type="Gene3D" id="1.10.1070.11">
    <property type="entry name" value="Phosphatidylinositol 3-/4-kinase, catalytic domain"/>
    <property type="match status" value="1"/>
</dbReference>
<dbReference type="InterPro" id="IPR015433">
    <property type="entry name" value="PI3/4_kinase"/>
</dbReference>
<reference evidence="4" key="1">
    <citation type="journal article" date="2020" name="J. Eukaryot. Microbiol.">
        <title>De novo Sequencing, Assembly and Annotation of the Transcriptome for the Free-Living Testate Amoeba Arcella intermedia.</title>
        <authorList>
            <person name="Ribeiro G.M."/>
            <person name="Porfirio-Sousa A.L."/>
            <person name="Maurer-Alcala X.X."/>
            <person name="Katz L.A."/>
            <person name="Lahr D.J.G."/>
        </authorList>
    </citation>
    <scope>NUCLEOTIDE SEQUENCE</scope>
</reference>
<organism evidence="4">
    <name type="scientific">Arcella intermedia</name>
    <dbReference type="NCBI Taxonomy" id="1963864"/>
    <lineage>
        <taxon>Eukaryota</taxon>
        <taxon>Amoebozoa</taxon>
        <taxon>Tubulinea</taxon>
        <taxon>Elardia</taxon>
        <taxon>Arcellinida</taxon>
        <taxon>Sphaerothecina</taxon>
        <taxon>Arcellidae</taxon>
        <taxon>Arcella</taxon>
    </lineage>
</organism>
<dbReference type="SUPFAM" id="SSF56112">
    <property type="entry name" value="Protein kinase-like (PK-like)"/>
    <property type="match status" value="1"/>
</dbReference>
<dbReference type="EMBL" id="GIBP01009024">
    <property type="protein sequence ID" value="NDV37993.1"/>
    <property type="molecule type" value="Transcribed_RNA"/>
</dbReference>
<proteinExistence type="predicted"/>
<dbReference type="InterPro" id="IPR011009">
    <property type="entry name" value="Kinase-like_dom_sf"/>
</dbReference>
<dbReference type="GO" id="GO:0046854">
    <property type="term" value="P:phosphatidylinositol phosphate biosynthetic process"/>
    <property type="evidence" value="ECO:0007669"/>
    <property type="project" value="InterPro"/>
</dbReference>
<name>A0A6B2LLQ2_9EUKA</name>
<keyword evidence="1" id="KW-0808">Transferase</keyword>